<reference evidence="2 3" key="1">
    <citation type="submission" date="2021-03" db="EMBL/GenBank/DDBJ databases">
        <title>Genomic Encyclopedia of Type Strains, Phase IV (KMG-IV): sequencing the most valuable type-strain genomes for metagenomic binning, comparative biology and taxonomic classification.</title>
        <authorList>
            <person name="Goeker M."/>
        </authorList>
    </citation>
    <scope>NUCLEOTIDE SEQUENCE [LARGE SCALE GENOMIC DNA]</scope>
    <source>
        <strain evidence="2 3">DSM 23491</strain>
    </source>
</reference>
<keyword evidence="3" id="KW-1185">Reference proteome</keyword>
<dbReference type="Proteomes" id="UP001519273">
    <property type="component" value="Unassembled WGS sequence"/>
</dbReference>
<keyword evidence="1" id="KW-0812">Transmembrane</keyword>
<proteinExistence type="predicted"/>
<dbReference type="RefSeq" id="WP_209851664.1">
    <property type="nucleotide sequence ID" value="NZ_CBCRVE010000010.1"/>
</dbReference>
<comment type="caution">
    <text evidence="2">The sequence shown here is derived from an EMBL/GenBank/DDBJ whole genome shotgun (WGS) entry which is preliminary data.</text>
</comment>
<evidence type="ECO:0000256" key="1">
    <source>
        <dbReference type="SAM" id="Phobius"/>
    </source>
</evidence>
<name>A0ABS4H635_9BACL</name>
<gene>
    <name evidence="2" type="ORF">J2Z20_002906</name>
</gene>
<evidence type="ECO:0000313" key="2">
    <source>
        <dbReference type="EMBL" id="MBP1937989.1"/>
    </source>
</evidence>
<dbReference type="PANTHER" id="PTHR34351:SF2">
    <property type="entry name" value="DUF58 DOMAIN-CONTAINING PROTEIN"/>
    <property type="match status" value="1"/>
</dbReference>
<dbReference type="EMBL" id="JAGGKP010000009">
    <property type="protein sequence ID" value="MBP1937989.1"/>
    <property type="molecule type" value="Genomic_DNA"/>
</dbReference>
<sequence>MMRLIASWLTIAFIWSMLLLLYMWRGGQSLWFLLAVVGFIAVQGMFIQFMGLRRAYIERSFTPARPTAGEEVVVHVRVSIQSTIPLVWLTVSDAISGSGTRHIKFLMPGTKRSFSYTYRIIGLSRGIYHFRDAVITSGDLFGWFKRSIAVASEDKLIVTPALANVHERDNLGAANEGEWSPQQQVIVTHFRGPEVRNYIPGDPWKSIHWKSYAKYGRLHTLLPDQEEASAWAVVLDTGSFDEQRIVQNKTSKDRTGKLMRNVNERFEYSLSYTAGLLQHGINTGLHPYFLCAGYEHCREVNDFTELYKTMMLLAETEPNPQFHAAHLMRKSLPEHFQSMQLTIVTGRIDDKLVEEVSSSISKGTVVELILIHAGTAQKLAATQDELYIWLERIGVKILNVLVPVNRPNISKGWSGKESAKHVIA</sequence>
<keyword evidence="1" id="KW-1133">Transmembrane helix</keyword>
<keyword evidence="1" id="KW-0472">Membrane</keyword>
<accession>A0ABS4H635</accession>
<evidence type="ECO:0000313" key="3">
    <source>
        <dbReference type="Proteomes" id="UP001519273"/>
    </source>
</evidence>
<feature type="transmembrane region" description="Helical" evidence="1">
    <location>
        <begin position="5"/>
        <end position="24"/>
    </location>
</feature>
<organism evidence="2 3">
    <name type="scientific">Paenibacillus sediminis</name>
    <dbReference type="NCBI Taxonomy" id="664909"/>
    <lineage>
        <taxon>Bacteria</taxon>
        <taxon>Bacillati</taxon>
        <taxon>Bacillota</taxon>
        <taxon>Bacilli</taxon>
        <taxon>Bacillales</taxon>
        <taxon>Paenibacillaceae</taxon>
        <taxon>Paenibacillus</taxon>
    </lineage>
</organism>
<protein>
    <submittedName>
        <fullName evidence="2">Uncharacterized protein (DUF58 family)</fullName>
    </submittedName>
</protein>
<feature type="transmembrane region" description="Helical" evidence="1">
    <location>
        <begin position="30"/>
        <end position="52"/>
    </location>
</feature>
<dbReference type="PANTHER" id="PTHR34351">
    <property type="entry name" value="SLR1927 PROTEIN-RELATED"/>
    <property type="match status" value="1"/>
</dbReference>